<feature type="region of interest" description="Disordered" evidence="1">
    <location>
        <begin position="124"/>
        <end position="144"/>
    </location>
</feature>
<proteinExistence type="predicted"/>
<evidence type="ECO:0000313" key="2">
    <source>
        <dbReference type="EMBL" id="AKU92837.1"/>
    </source>
</evidence>
<dbReference type="PATRIC" id="fig|1391653.3.peg.3367"/>
<feature type="compositionally biased region" description="Basic residues" evidence="1">
    <location>
        <begin position="1"/>
        <end position="11"/>
    </location>
</feature>
<feature type="compositionally biased region" description="Low complexity" evidence="1">
    <location>
        <begin position="54"/>
        <end position="70"/>
    </location>
</feature>
<organism evidence="2 3">
    <name type="scientific">Vulgatibacter incomptus</name>
    <dbReference type="NCBI Taxonomy" id="1391653"/>
    <lineage>
        <taxon>Bacteria</taxon>
        <taxon>Pseudomonadati</taxon>
        <taxon>Myxococcota</taxon>
        <taxon>Myxococcia</taxon>
        <taxon>Myxococcales</taxon>
        <taxon>Cystobacterineae</taxon>
        <taxon>Vulgatibacteraceae</taxon>
        <taxon>Vulgatibacter</taxon>
    </lineage>
</organism>
<sequence>MPPATRPRKQPFHGPAARGVADSEPIERLGFKEPRASRTNVRSTRSRFRERRPCSPTSRGDGSGARALRLAGRRDESPRALDPCSRTSPPPSRFLQLRKRRPPSLRTRASNPRVGRIRLHRRGRRGLRPFPPRSGHHPYPHDLGRTAASTDLLRISRIRGRHHARDRGRRPLVSEWNGLQRIQCRAPWIGRPRVLFYEERLLFFGPTTEEDGSGSTWSAGVSAGYQWISEGGFCFGINFEASQGTISLRNHENGLLVGISYSFGGVL</sequence>
<evidence type="ECO:0000313" key="3">
    <source>
        <dbReference type="Proteomes" id="UP000055590"/>
    </source>
</evidence>
<feature type="region of interest" description="Disordered" evidence="1">
    <location>
        <begin position="1"/>
        <end position="110"/>
    </location>
</feature>
<dbReference type="STRING" id="1391653.AKJ08_3224"/>
<accession>A0A0K1PH51</accession>
<evidence type="ECO:0000256" key="1">
    <source>
        <dbReference type="SAM" id="MobiDB-lite"/>
    </source>
</evidence>
<name>A0A0K1PH51_9BACT</name>
<protein>
    <submittedName>
        <fullName evidence="2">Uncharacterized protein</fullName>
    </submittedName>
</protein>
<dbReference type="EMBL" id="CP012332">
    <property type="protein sequence ID" value="AKU92837.1"/>
    <property type="molecule type" value="Genomic_DNA"/>
</dbReference>
<keyword evidence="3" id="KW-1185">Reference proteome</keyword>
<gene>
    <name evidence="2" type="ORF">AKJ08_3224</name>
</gene>
<feature type="compositionally biased region" description="Basic and acidic residues" evidence="1">
    <location>
        <begin position="25"/>
        <end position="36"/>
    </location>
</feature>
<dbReference type="AlphaFoldDB" id="A0A0K1PH51"/>
<reference evidence="2 3" key="1">
    <citation type="submission" date="2015-08" db="EMBL/GenBank/DDBJ databases">
        <authorList>
            <person name="Babu N.S."/>
            <person name="Beckwith C.J."/>
            <person name="Beseler K.G."/>
            <person name="Brison A."/>
            <person name="Carone J.V."/>
            <person name="Caskin T.P."/>
            <person name="Diamond M."/>
            <person name="Durham M.E."/>
            <person name="Foxe J.M."/>
            <person name="Go M."/>
            <person name="Henderson B.A."/>
            <person name="Jones I.B."/>
            <person name="McGettigan J.A."/>
            <person name="Micheletti S.J."/>
            <person name="Nasrallah M.E."/>
            <person name="Ortiz D."/>
            <person name="Piller C.R."/>
            <person name="Privatt S.R."/>
            <person name="Schneider S.L."/>
            <person name="Sharp S."/>
            <person name="Smith T.C."/>
            <person name="Stanton J.D."/>
            <person name="Ullery H.E."/>
            <person name="Wilson R.J."/>
            <person name="Serrano M.G."/>
            <person name="Buck G."/>
            <person name="Lee V."/>
            <person name="Wang Y."/>
            <person name="Carvalho R."/>
            <person name="Voegtly L."/>
            <person name="Shi R."/>
            <person name="Duckworth R."/>
            <person name="Johnson A."/>
            <person name="Loviza R."/>
            <person name="Walstead R."/>
            <person name="Shah Z."/>
            <person name="Kiflezghi M."/>
            <person name="Wade K."/>
            <person name="Ball S.L."/>
            <person name="Bradley K.W."/>
            <person name="Asai D.J."/>
            <person name="Bowman C.A."/>
            <person name="Russell D.A."/>
            <person name="Pope W.H."/>
            <person name="Jacobs-Sera D."/>
            <person name="Hendrix R.W."/>
            <person name="Hatfull G.F."/>
        </authorList>
    </citation>
    <scope>NUCLEOTIDE SEQUENCE [LARGE SCALE GENOMIC DNA]</scope>
    <source>
        <strain evidence="2 3">DSM 27710</strain>
    </source>
</reference>
<dbReference type="KEGG" id="vin:AKJ08_3224"/>
<dbReference type="Proteomes" id="UP000055590">
    <property type="component" value="Chromosome"/>
</dbReference>